<dbReference type="SUPFAM" id="SSF49785">
    <property type="entry name" value="Galactose-binding domain-like"/>
    <property type="match status" value="1"/>
</dbReference>
<comment type="subcellular location">
    <subcellularLocation>
        <location evidence="1">Mitochondrion</location>
    </subcellularLocation>
</comment>
<proteinExistence type="inferred from homology"/>
<dbReference type="InterPro" id="IPR039131">
    <property type="entry name" value="NDUFAF1"/>
</dbReference>
<dbReference type="GO" id="GO:0010257">
    <property type="term" value="P:NADH dehydrogenase complex assembly"/>
    <property type="evidence" value="ECO:0007669"/>
    <property type="project" value="TreeGrafter"/>
</dbReference>
<dbReference type="PANTHER" id="PTHR13194">
    <property type="entry name" value="COMPLEX I INTERMEDIATE-ASSOCIATED PROTEIN 30"/>
    <property type="match status" value="1"/>
</dbReference>
<dbReference type="InterPro" id="IPR013857">
    <property type="entry name" value="NADH-UbQ_OxRdtase-assoc_prot30"/>
</dbReference>
<dbReference type="PANTHER" id="PTHR13194:SF18">
    <property type="entry name" value="COMPLEX I INTERMEDIATE-ASSOCIATED PROTEIN 30, MITOCHONDRIAL"/>
    <property type="match status" value="1"/>
</dbReference>
<reference evidence="7 8" key="1">
    <citation type="journal article" date="2020" name="bioRxiv">
        <title>Whole genome comparisons of ergot fungi reveals the divergence and evolution of species within the genus Claviceps are the result of varying mechanisms driving genome evolution and host range expansion.</title>
        <authorList>
            <person name="Wyka S.A."/>
            <person name="Mondo S.J."/>
            <person name="Liu M."/>
            <person name="Dettman J."/>
            <person name="Nalam V."/>
            <person name="Broders K.D."/>
        </authorList>
    </citation>
    <scope>NUCLEOTIDE SEQUENCE [LARGE SCALE GENOMIC DNA]</scope>
    <source>
        <strain evidence="7 8">CCC 1485</strain>
    </source>
</reference>
<organism evidence="7 8">
    <name type="scientific">Claviceps pazoutovae</name>
    <dbReference type="NCBI Taxonomy" id="1649127"/>
    <lineage>
        <taxon>Eukaryota</taxon>
        <taxon>Fungi</taxon>
        <taxon>Dikarya</taxon>
        <taxon>Ascomycota</taxon>
        <taxon>Pezizomycotina</taxon>
        <taxon>Sordariomycetes</taxon>
        <taxon>Hypocreomycetidae</taxon>
        <taxon>Hypocreales</taxon>
        <taxon>Clavicipitaceae</taxon>
        <taxon>Claviceps</taxon>
    </lineage>
</organism>
<evidence type="ECO:0000256" key="1">
    <source>
        <dbReference type="ARBA" id="ARBA00004173"/>
    </source>
</evidence>
<protein>
    <recommendedName>
        <fullName evidence="6">NADH:ubiquinone oxidoreductase intermediate-associated protein 30 domain-containing protein</fullName>
    </recommendedName>
</protein>
<name>A0A9P7MJ92_9HYPO</name>
<evidence type="ECO:0000313" key="8">
    <source>
        <dbReference type="Proteomes" id="UP000706124"/>
    </source>
</evidence>
<feature type="domain" description="NADH:ubiquinone oxidoreductase intermediate-associated protein 30" evidence="6">
    <location>
        <begin position="104"/>
        <end position="248"/>
    </location>
</feature>
<evidence type="ECO:0000256" key="4">
    <source>
        <dbReference type="ARBA" id="ARBA00023186"/>
    </source>
</evidence>
<dbReference type="InterPro" id="IPR008979">
    <property type="entry name" value="Galactose-bd-like_sf"/>
</dbReference>
<evidence type="ECO:0000256" key="5">
    <source>
        <dbReference type="SAM" id="MobiDB-lite"/>
    </source>
</evidence>
<dbReference type="AlphaFoldDB" id="A0A9P7MJ92"/>
<comment type="similarity">
    <text evidence="2">Belongs to the CIA30 family.</text>
</comment>
<feature type="compositionally biased region" description="Low complexity" evidence="5">
    <location>
        <begin position="74"/>
        <end position="104"/>
    </location>
</feature>
<evidence type="ECO:0000256" key="2">
    <source>
        <dbReference type="ARBA" id="ARBA00007884"/>
    </source>
</evidence>
<dbReference type="GO" id="GO:0051082">
    <property type="term" value="F:unfolded protein binding"/>
    <property type="evidence" value="ECO:0007669"/>
    <property type="project" value="TreeGrafter"/>
</dbReference>
<dbReference type="OrthoDB" id="42561at2759"/>
<dbReference type="EMBL" id="SRPO01000023">
    <property type="protein sequence ID" value="KAG5947681.1"/>
    <property type="molecule type" value="Genomic_DNA"/>
</dbReference>
<evidence type="ECO:0000313" key="7">
    <source>
        <dbReference type="EMBL" id="KAG5947681.1"/>
    </source>
</evidence>
<comment type="caution">
    <text evidence="7">The sequence shown here is derived from an EMBL/GenBank/DDBJ whole genome shotgun (WGS) entry which is preliminary data.</text>
</comment>
<dbReference type="GO" id="GO:0006120">
    <property type="term" value="P:mitochondrial electron transport, NADH to ubiquinone"/>
    <property type="evidence" value="ECO:0007669"/>
    <property type="project" value="TreeGrafter"/>
</dbReference>
<dbReference type="Pfam" id="PF08547">
    <property type="entry name" value="CIA30"/>
    <property type="match status" value="1"/>
</dbReference>
<evidence type="ECO:0000259" key="6">
    <source>
        <dbReference type="Pfam" id="PF08547"/>
    </source>
</evidence>
<accession>A0A9P7MJ92</accession>
<keyword evidence="4" id="KW-0143">Chaperone</keyword>
<dbReference type="Proteomes" id="UP000706124">
    <property type="component" value="Unassembled WGS sequence"/>
</dbReference>
<sequence>MRATQFLLGKGVLGRTLDELQRRASIAINMEGITGPRGPRLLYDFKDPSSVRDCVIMSDQFMGGSSQSNLDLVSDPNSNFNSNSDSDSDPTSTPRPSSSSSAPSQLQIPRSYARFHGRISTSLPDKNHKIERTGYAAFRTPNQRPTLFGRSVWDIDPYMYLALRIKSDGRAYFVNLQTQSVEKSDLHQHRLFAQYPGQWETILIEWNDFVRTNHGFMVEPQTGLLRQSVLTVGVGLTDRVEGPFELCIDRVWATNGALEEGTVVVRSDKMDKTDLKNKKGQKIQW</sequence>
<keyword evidence="8" id="KW-1185">Reference proteome</keyword>
<evidence type="ECO:0000256" key="3">
    <source>
        <dbReference type="ARBA" id="ARBA00023128"/>
    </source>
</evidence>
<keyword evidence="3" id="KW-0496">Mitochondrion</keyword>
<dbReference type="GO" id="GO:0005739">
    <property type="term" value="C:mitochondrion"/>
    <property type="evidence" value="ECO:0007669"/>
    <property type="project" value="UniProtKB-SubCell"/>
</dbReference>
<feature type="region of interest" description="Disordered" evidence="5">
    <location>
        <begin position="66"/>
        <end position="107"/>
    </location>
</feature>
<gene>
    <name evidence="7" type="ORF">E4U60_002767</name>
</gene>